<evidence type="ECO:0000313" key="2">
    <source>
        <dbReference type="Proteomes" id="UP001341281"/>
    </source>
</evidence>
<evidence type="ECO:0008006" key="3">
    <source>
        <dbReference type="Google" id="ProtNLM"/>
    </source>
</evidence>
<dbReference type="Proteomes" id="UP001341281">
    <property type="component" value="Chromosome 01"/>
</dbReference>
<feature type="non-terminal residue" evidence="1">
    <location>
        <position position="1"/>
    </location>
</feature>
<dbReference type="AlphaFoldDB" id="A0AAQ3PUP4"/>
<organism evidence="1 2">
    <name type="scientific">Paspalum notatum var. saurae</name>
    <dbReference type="NCBI Taxonomy" id="547442"/>
    <lineage>
        <taxon>Eukaryota</taxon>
        <taxon>Viridiplantae</taxon>
        <taxon>Streptophyta</taxon>
        <taxon>Embryophyta</taxon>
        <taxon>Tracheophyta</taxon>
        <taxon>Spermatophyta</taxon>
        <taxon>Magnoliopsida</taxon>
        <taxon>Liliopsida</taxon>
        <taxon>Poales</taxon>
        <taxon>Poaceae</taxon>
        <taxon>PACMAD clade</taxon>
        <taxon>Panicoideae</taxon>
        <taxon>Andropogonodae</taxon>
        <taxon>Paspaleae</taxon>
        <taxon>Paspalinae</taxon>
        <taxon>Paspalum</taxon>
    </lineage>
</organism>
<gene>
    <name evidence="1" type="ORF">U9M48_004391</name>
</gene>
<accession>A0AAQ3PUP4</accession>
<dbReference type="EMBL" id="CP144745">
    <property type="protein sequence ID" value="WVZ53451.1"/>
    <property type="molecule type" value="Genomic_DNA"/>
</dbReference>
<proteinExistence type="predicted"/>
<keyword evidence="2" id="KW-1185">Reference proteome</keyword>
<reference evidence="1 2" key="1">
    <citation type="submission" date="2024-02" db="EMBL/GenBank/DDBJ databases">
        <title>High-quality chromosome-scale genome assembly of Pensacola bahiagrass (Paspalum notatum Flugge var. saurae).</title>
        <authorList>
            <person name="Vega J.M."/>
            <person name="Podio M."/>
            <person name="Orjuela J."/>
            <person name="Siena L.A."/>
            <person name="Pessino S.C."/>
            <person name="Combes M.C."/>
            <person name="Mariac C."/>
            <person name="Albertini E."/>
            <person name="Pupilli F."/>
            <person name="Ortiz J.P.A."/>
            <person name="Leblanc O."/>
        </authorList>
    </citation>
    <scope>NUCLEOTIDE SEQUENCE [LARGE SCALE GENOMIC DNA]</scope>
    <source>
        <strain evidence="1">R1</strain>
        <tissue evidence="1">Leaf</tissue>
    </source>
</reference>
<evidence type="ECO:0000313" key="1">
    <source>
        <dbReference type="EMBL" id="WVZ53451.1"/>
    </source>
</evidence>
<sequence length="140" mass="16049">GQLNSAVHTHLSLNVSFNIFTKVSTIRRNSIANHEVVWLSMLMMRSGILLYTKKGLRQGDPHSPLIFNIVADILPILVKRAKNVGQISEKARNMKLLLWAFEQVSGLKLICIRVNIVLLKSMRHWDIIWRSFDVGKETFL</sequence>
<name>A0AAQ3PUP4_PASNO</name>
<protein>
    <recommendedName>
        <fullName evidence="3">Reverse transcriptase domain-containing protein</fullName>
    </recommendedName>
</protein>